<dbReference type="SUPFAM" id="SSF69118">
    <property type="entry name" value="AhpD-like"/>
    <property type="match status" value="1"/>
</dbReference>
<dbReference type="OrthoDB" id="5077630at2"/>
<dbReference type="RefSeq" id="WP_121060347.1">
    <property type="nucleotide sequence ID" value="NZ_RCDB01000003.1"/>
</dbReference>
<dbReference type="EMBL" id="RCDB01000003">
    <property type="protein sequence ID" value="RLK47905.1"/>
    <property type="molecule type" value="Genomic_DNA"/>
</dbReference>
<protein>
    <recommendedName>
        <fullName evidence="3">CMD domain protein</fullName>
    </recommendedName>
</protein>
<dbReference type="InterPro" id="IPR029032">
    <property type="entry name" value="AhpD-like"/>
</dbReference>
<organism evidence="1 2">
    <name type="scientific">Microbacterium telephonicum</name>
    <dbReference type="NCBI Taxonomy" id="1714841"/>
    <lineage>
        <taxon>Bacteria</taxon>
        <taxon>Bacillati</taxon>
        <taxon>Actinomycetota</taxon>
        <taxon>Actinomycetes</taxon>
        <taxon>Micrococcales</taxon>
        <taxon>Microbacteriaceae</taxon>
        <taxon>Microbacterium</taxon>
    </lineage>
</organism>
<evidence type="ECO:0000313" key="1">
    <source>
        <dbReference type="EMBL" id="RLK47905.1"/>
    </source>
</evidence>
<dbReference type="Gene3D" id="1.20.1290.10">
    <property type="entry name" value="AhpD-like"/>
    <property type="match status" value="1"/>
</dbReference>
<keyword evidence="2" id="KW-1185">Reference proteome</keyword>
<sequence>MTDVIRDIAEIDDDRPRDHRPVVREAAQSAYDALFAVPLDDPVPGVGRDLRHLIAARAAWLEGDRSAADWYLARTGGVADAADLAVGGADGAAGVRAGRRLRAALRHVDALVTRPASTTADDLAGLVAAGWSAAEIVVLGQIVGLVSYQVRVAQALRVQDDLFGHEIHEEGSR</sequence>
<dbReference type="Proteomes" id="UP000273158">
    <property type="component" value="Unassembled WGS sequence"/>
</dbReference>
<name>A0A498BWR1_9MICO</name>
<dbReference type="AlphaFoldDB" id="A0A498BWR1"/>
<evidence type="ECO:0008006" key="3">
    <source>
        <dbReference type="Google" id="ProtNLM"/>
    </source>
</evidence>
<accession>A0A498BWR1</accession>
<reference evidence="1 2" key="1">
    <citation type="journal article" date="2015" name="Stand. Genomic Sci.">
        <title>Genomic Encyclopedia of Bacterial and Archaeal Type Strains, Phase III: the genomes of soil and plant-associated and newly described type strains.</title>
        <authorList>
            <person name="Whitman W.B."/>
            <person name="Woyke T."/>
            <person name="Klenk H.P."/>
            <person name="Zhou Y."/>
            <person name="Lilburn T.G."/>
            <person name="Beck B.J."/>
            <person name="De Vos P."/>
            <person name="Vandamme P."/>
            <person name="Eisen J.A."/>
            <person name="Garrity G."/>
            <person name="Hugenholtz P."/>
            <person name="Kyrpides N.C."/>
        </authorList>
    </citation>
    <scope>NUCLEOTIDE SEQUENCE [LARGE SCALE GENOMIC DNA]</scope>
    <source>
        <strain evidence="1 2">S2T63</strain>
    </source>
</reference>
<comment type="caution">
    <text evidence="1">The sequence shown here is derived from an EMBL/GenBank/DDBJ whole genome shotgun (WGS) entry which is preliminary data.</text>
</comment>
<gene>
    <name evidence="1" type="ORF">C7474_2504</name>
</gene>
<evidence type="ECO:0000313" key="2">
    <source>
        <dbReference type="Proteomes" id="UP000273158"/>
    </source>
</evidence>
<proteinExistence type="predicted"/>